<gene>
    <name evidence="1" type="ORF">DLAC_08213</name>
</gene>
<comment type="caution">
    <text evidence="1">The sequence shown here is derived from an EMBL/GenBank/DDBJ whole genome shotgun (WGS) entry which is preliminary data.</text>
</comment>
<proteinExistence type="predicted"/>
<dbReference type="Proteomes" id="UP000076078">
    <property type="component" value="Unassembled WGS sequence"/>
</dbReference>
<dbReference type="Pfam" id="PF05725">
    <property type="entry name" value="FNIP"/>
    <property type="match status" value="1"/>
</dbReference>
<protein>
    <submittedName>
        <fullName evidence="1">Putative calmodulin-binding protein</fullName>
    </submittedName>
</protein>
<dbReference type="InterPro" id="IPR008615">
    <property type="entry name" value="FNIP"/>
</dbReference>
<dbReference type="InParanoid" id="A0A151ZBG0"/>
<organism evidence="1 2">
    <name type="scientific">Tieghemostelium lacteum</name>
    <name type="common">Slime mold</name>
    <name type="synonym">Dictyostelium lacteum</name>
    <dbReference type="NCBI Taxonomy" id="361077"/>
    <lineage>
        <taxon>Eukaryota</taxon>
        <taxon>Amoebozoa</taxon>
        <taxon>Evosea</taxon>
        <taxon>Eumycetozoa</taxon>
        <taxon>Dictyostelia</taxon>
        <taxon>Dictyosteliales</taxon>
        <taxon>Raperosteliaceae</taxon>
        <taxon>Tieghemostelium</taxon>
    </lineage>
</organism>
<dbReference type="EMBL" id="LODT01000035">
    <property type="protein sequence ID" value="KYQ91276.1"/>
    <property type="molecule type" value="Genomic_DNA"/>
</dbReference>
<evidence type="ECO:0000313" key="2">
    <source>
        <dbReference type="Proteomes" id="UP000076078"/>
    </source>
</evidence>
<accession>A0A151ZBG0</accession>
<sequence length="179" mass="21012">MFKLPLIIIQYITNLLEDTDKLFFISTCKSLNEFSDKIFYEKFPISYLCDNQTFGLDSFYKKKFKQLKIINESQYKTFLNFSRKLDLIIDEIYVIFSSHLDLQFGIILVQPSLIYFPPTVTKLVLGSDYQTYQNVVTPSTLYKNVLPESLTHLVLGYNFNFKLRPGCLPSKNLVKLWIL</sequence>
<evidence type="ECO:0000313" key="1">
    <source>
        <dbReference type="EMBL" id="KYQ91276.1"/>
    </source>
</evidence>
<reference evidence="1 2" key="1">
    <citation type="submission" date="2015-12" db="EMBL/GenBank/DDBJ databases">
        <title>Dictyostelia acquired genes for synthesis and detection of signals that induce cell-type specialization by lateral gene transfer from prokaryotes.</title>
        <authorList>
            <person name="Gloeckner G."/>
            <person name="Schaap P."/>
        </authorList>
    </citation>
    <scope>NUCLEOTIDE SEQUENCE [LARGE SCALE GENOMIC DNA]</scope>
    <source>
        <strain evidence="1 2">TK</strain>
    </source>
</reference>
<dbReference type="AlphaFoldDB" id="A0A151ZBG0"/>
<name>A0A151ZBG0_TIELA</name>
<keyword evidence="2" id="KW-1185">Reference proteome</keyword>